<accession>A0A410QBG9</accession>
<dbReference type="GO" id="GO:0016301">
    <property type="term" value="F:kinase activity"/>
    <property type="evidence" value="ECO:0007669"/>
    <property type="project" value="UniProtKB-KW"/>
</dbReference>
<comment type="subcellular location">
    <subcellularLocation>
        <location evidence="1">Cytoplasm</location>
    </subcellularLocation>
</comment>
<dbReference type="KEGG" id="spoa:EQM13_06685"/>
<evidence type="ECO:0000256" key="7">
    <source>
        <dbReference type="ARBA" id="ARBA00022777"/>
    </source>
</evidence>
<dbReference type="Pfam" id="PF03610">
    <property type="entry name" value="EIIA-man"/>
    <property type="match status" value="1"/>
</dbReference>
<dbReference type="SUPFAM" id="SSF53062">
    <property type="entry name" value="PTS system fructose IIA component-like"/>
    <property type="match status" value="1"/>
</dbReference>
<dbReference type="Proteomes" id="UP000287969">
    <property type="component" value="Chromosome"/>
</dbReference>
<evidence type="ECO:0000256" key="1">
    <source>
        <dbReference type="ARBA" id="ARBA00004496"/>
    </source>
</evidence>
<keyword evidence="5" id="KW-0808">Transferase</keyword>
<dbReference type="Gene3D" id="3.40.50.510">
    <property type="entry name" value="Phosphotransferase system, mannose-type IIA component"/>
    <property type="match status" value="1"/>
</dbReference>
<dbReference type="InterPro" id="IPR036662">
    <property type="entry name" value="PTS_EIIA_man-typ_sf"/>
</dbReference>
<keyword evidence="2" id="KW-0813">Transport</keyword>
<gene>
    <name evidence="9" type="ORF">EQM13_06685</name>
</gene>
<proteinExistence type="predicted"/>
<keyword evidence="10" id="KW-1185">Reference proteome</keyword>
<dbReference type="EMBL" id="CP035282">
    <property type="protein sequence ID" value="QAT61300.1"/>
    <property type="molecule type" value="Genomic_DNA"/>
</dbReference>
<organism evidence="9 10">
    <name type="scientific">Acidilutibacter cellobiosedens</name>
    <dbReference type="NCBI Taxonomy" id="2507161"/>
    <lineage>
        <taxon>Bacteria</taxon>
        <taxon>Bacillati</taxon>
        <taxon>Bacillota</taxon>
        <taxon>Tissierellia</taxon>
        <taxon>Tissierellales</taxon>
        <taxon>Acidilutibacteraceae</taxon>
        <taxon>Acidilutibacter</taxon>
    </lineage>
</organism>
<sequence>MKKKFVLIITHGNFGIELLKSAEMIMGDQEDAAALGLRLGESVDDLRNKVEEIIVENQKADKDIIILVDILGGSPSNVSLYMLKKYGNIELITGVNMLMLIEIFQSRESEELDKLIEKAIDSTVNGIKRYNLKGKDSDC</sequence>
<evidence type="ECO:0000256" key="6">
    <source>
        <dbReference type="ARBA" id="ARBA00022683"/>
    </source>
</evidence>
<dbReference type="OrthoDB" id="9799827at2"/>
<dbReference type="GO" id="GO:0009401">
    <property type="term" value="P:phosphoenolpyruvate-dependent sugar phosphotransferase system"/>
    <property type="evidence" value="ECO:0007669"/>
    <property type="project" value="UniProtKB-KW"/>
</dbReference>
<protein>
    <submittedName>
        <fullName evidence="9">PTS sugar transporter subunit IIA</fullName>
    </submittedName>
</protein>
<dbReference type="GO" id="GO:0005737">
    <property type="term" value="C:cytoplasm"/>
    <property type="evidence" value="ECO:0007669"/>
    <property type="project" value="UniProtKB-SubCell"/>
</dbReference>
<keyword evidence="3" id="KW-0963">Cytoplasm</keyword>
<evidence type="ECO:0000256" key="4">
    <source>
        <dbReference type="ARBA" id="ARBA00022597"/>
    </source>
</evidence>
<evidence type="ECO:0000313" key="10">
    <source>
        <dbReference type="Proteomes" id="UP000287969"/>
    </source>
</evidence>
<dbReference type="CDD" id="cd00006">
    <property type="entry name" value="PTS_IIA_man"/>
    <property type="match status" value="1"/>
</dbReference>
<keyword evidence="7" id="KW-0418">Kinase</keyword>
<dbReference type="InterPro" id="IPR051471">
    <property type="entry name" value="Bacterial_PTS_sugar_comp"/>
</dbReference>
<evidence type="ECO:0000313" key="9">
    <source>
        <dbReference type="EMBL" id="QAT61300.1"/>
    </source>
</evidence>
<dbReference type="GO" id="GO:0016020">
    <property type="term" value="C:membrane"/>
    <property type="evidence" value="ECO:0007669"/>
    <property type="project" value="InterPro"/>
</dbReference>
<dbReference type="PROSITE" id="PS51096">
    <property type="entry name" value="PTS_EIIA_TYPE_4"/>
    <property type="match status" value="1"/>
</dbReference>
<evidence type="ECO:0000256" key="3">
    <source>
        <dbReference type="ARBA" id="ARBA00022490"/>
    </source>
</evidence>
<evidence type="ECO:0000259" key="8">
    <source>
        <dbReference type="PROSITE" id="PS51096"/>
    </source>
</evidence>
<keyword evidence="6" id="KW-0598">Phosphotransferase system</keyword>
<reference evidence="10" key="1">
    <citation type="submission" date="2019-01" db="EMBL/GenBank/DDBJ databases">
        <title>Draft genomes of a novel of Sporanaerobacter strains.</title>
        <authorList>
            <person name="Ma S."/>
        </authorList>
    </citation>
    <scope>NUCLEOTIDE SEQUENCE [LARGE SCALE GENOMIC DNA]</scope>
    <source>
        <strain evidence="10">NJN-17</strain>
    </source>
</reference>
<keyword evidence="4 9" id="KW-0762">Sugar transport</keyword>
<evidence type="ECO:0000256" key="5">
    <source>
        <dbReference type="ARBA" id="ARBA00022679"/>
    </source>
</evidence>
<dbReference type="InterPro" id="IPR004701">
    <property type="entry name" value="PTS_EIIA_man-typ"/>
</dbReference>
<dbReference type="RefSeq" id="WP_071141065.1">
    <property type="nucleotide sequence ID" value="NZ_CP035282.1"/>
</dbReference>
<dbReference type="InterPro" id="IPR033887">
    <property type="entry name" value="PTS_IIA_man"/>
</dbReference>
<dbReference type="PANTHER" id="PTHR33799:SF1">
    <property type="entry name" value="PTS SYSTEM MANNOSE-SPECIFIC EIIAB COMPONENT-RELATED"/>
    <property type="match status" value="1"/>
</dbReference>
<dbReference type="AlphaFoldDB" id="A0A410QBG9"/>
<name>A0A410QBG9_9FIRM</name>
<dbReference type="PANTHER" id="PTHR33799">
    <property type="entry name" value="PTS PERMEASE-RELATED-RELATED"/>
    <property type="match status" value="1"/>
</dbReference>
<evidence type="ECO:0000256" key="2">
    <source>
        <dbReference type="ARBA" id="ARBA00022448"/>
    </source>
</evidence>
<feature type="domain" description="PTS EIIA type-4" evidence="8">
    <location>
        <begin position="3"/>
        <end position="127"/>
    </location>
</feature>